<dbReference type="RefSeq" id="WP_170028532.1">
    <property type="nucleotide sequence ID" value="NZ_PGFF01000001.1"/>
</dbReference>
<dbReference type="InterPro" id="IPR050638">
    <property type="entry name" value="AA-Vitamin_Transporters"/>
</dbReference>
<feature type="transmembrane region" description="Helical" evidence="7">
    <location>
        <begin position="33"/>
        <end position="52"/>
    </location>
</feature>
<keyword evidence="3 7" id="KW-0812">Transmembrane</keyword>
<gene>
    <name evidence="9" type="ORF">CLV46_1096</name>
</gene>
<feature type="domain" description="EamA" evidence="8">
    <location>
        <begin position="5"/>
        <end position="136"/>
    </location>
</feature>
<organism evidence="9 10">
    <name type="scientific">Diaminobutyricimonas aerilata</name>
    <dbReference type="NCBI Taxonomy" id="1162967"/>
    <lineage>
        <taxon>Bacteria</taxon>
        <taxon>Bacillati</taxon>
        <taxon>Actinomycetota</taxon>
        <taxon>Actinomycetes</taxon>
        <taxon>Micrococcales</taxon>
        <taxon>Microbacteriaceae</taxon>
        <taxon>Diaminobutyricimonas</taxon>
    </lineage>
</organism>
<comment type="caution">
    <text evidence="9">The sequence shown here is derived from an EMBL/GenBank/DDBJ whole genome shotgun (WGS) entry which is preliminary data.</text>
</comment>
<dbReference type="InterPro" id="IPR037185">
    <property type="entry name" value="EmrE-like"/>
</dbReference>
<evidence type="ECO:0000259" key="8">
    <source>
        <dbReference type="Pfam" id="PF00892"/>
    </source>
</evidence>
<evidence type="ECO:0000256" key="4">
    <source>
        <dbReference type="ARBA" id="ARBA00022989"/>
    </source>
</evidence>
<feature type="transmembrane region" description="Helical" evidence="7">
    <location>
        <begin position="64"/>
        <end position="82"/>
    </location>
</feature>
<evidence type="ECO:0000256" key="6">
    <source>
        <dbReference type="SAM" id="MobiDB-lite"/>
    </source>
</evidence>
<evidence type="ECO:0000313" key="10">
    <source>
        <dbReference type="Proteomes" id="UP000228758"/>
    </source>
</evidence>
<dbReference type="PANTHER" id="PTHR32322:SF2">
    <property type="entry name" value="EAMA DOMAIN-CONTAINING PROTEIN"/>
    <property type="match status" value="1"/>
</dbReference>
<feature type="transmembrane region" description="Helical" evidence="7">
    <location>
        <begin position="240"/>
        <end position="259"/>
    </location>
</feature>
<feature type="transmembrane region" description="Helical" evidence="7">
    <location>
        <begin position="120"/>
        <end position="139"/>
    </location>
</feature>
<feature type="transmembrane region" description="Helical" evidence="7">
    <location>
        <begin position="213"/>
        <end position="233"/>
    </location>
</feature>
<feature type="transmembrane region" description="Helical" evidence="7">
    <location>
        <begin position="265"/>
        <end position="283"/>
    </location>
</feature>
<feature type="transmembrane region" description="Helical" evidence="7">
    <location>
        <begin position="145"/>
        <end position="166"/>
    </location>
</feature>
<feature type="region of interest" description="Disordered" evidence="6">
    <location>
        <begin position="289"/>
        <end position="309"/>
    </location>
</feature>
<evidence type="ECO:0000256" key="5">
    <source>
        <dbReference type="ARBA" id="ARBA00023136"/>
    </source>
</evidence>
<feature type="domain" description="EamA" evidence="8">
    <location>
        <begin position="154"/>
        <end position="282"/>
    </location>
</feature>
<evidence type="ECO:0000256" key="1">
    <source>
        <dbReference type="ARBA" id="ARBA00004141"/>
    </source>
</evidence>
<comment type="similarity">
    <text evidence="2">Belongs to the EamA transporter family.</text>
</comment>
<dbReference type="GO" id="GO:0016020">
    <property type="term" value="C:membrane"/>
    <property type="evidence" value="ECO:0007669"/>
    <property type="project" value="UniProtKB-SubCell"/>
</dbReference>
<evidence type="ECO:0000256" key="7">
    <source>
        <dbReference type="SAM" id="Phobius"/>
    </source>
</evidence>
<dbReference type="Proteomes" id="UP000228758">
    <property type="component" value="Unassembled WGS sequence"/>
</dbReference>
<dbReference type="Pfam" id="PF00892">
    <property type="entry name" value="EamA"/>
    <property type="match status" value="2"/>
</dbReference>
<comment type="subcellular location">
    <subcellularLocation>
        <location evidence="1">Membrane</location>
        <topology evidence="1">Multi-pass membrane protein</topology>
    </subcellularLocation>
</comment>
<keyword evidence="4 7" id="KW-1133">Transmembrane helix</keyword>
<evidence type="ECO:0000313" key="9">
    <source>
        <dbReference type="EMBL" id="PJJ71547.1"/>
    </source>
</evidence>
<proteinExistence type="inferred from homology"/>
<keyword evidence="5 7" id="KW-0472">Membrane</keyword>
<dbReference type="PANTHER" id="PTHR32322">
    <property type="entry name" value="INNER MEMBRANE TRANSPORTER"/>
    <property type="match status" value="1"/>
</dbReference>
<sequence length="309" mass="32522">MTRRALVLFIALAISWGIPYLLIKVALEELDPAMVVLGRSALGALALLPLAFYRKQVARVLRRWRPLLVYTVVEIVLPWYFLSSAETRLPSSTAGLLIAAVPLVGVGVAFVMGRPERVTGWNWVGILLGMLGVAALVGLDVAGSDLLGVAEIGVVVVGYAVGPAILSRWMSDLPGIGVVAVSLAITAIVYVPFVSFTGGWPTEWPSLAVSGSIVTLALVCSAGAFLIMFALIAEIGPVRTTTITYVNPAVAIAAGALVLDERITVWTIVGFVLVLAGSFVVTWRRAPVDAPPGPSSVPATVPEDDTSLR</sequence>
<feature type="transmembrane region" description="Helical" evidence="7">
    <location>
        <begin position="94"/>
        <end position="113"/>
    </location>
</feature>
<name>A0A2M9CI31_9MICO</name>
<accession>A0A2M9CI31</accession>
<dbReference type="AlphaFoldDB" id="A0A2M9CI31"/>
<dbReference type="SUPFAM" id="SSF103481">
    <property type="entry name" value="Multidrug resistance efflux transporter EmrE"/>
    <property type="match status" value="2"/>
</dbReference>
<dbReference type="EMBL" id="PGFF01000001">
    <property type="protein sequence ID" value="PJJ71547.1"/>
    <property type="molecule type" value="Genomic_DNA"/>
</dbReference>
<protein>
    <submittedName>
        <fullName evidence="9">Threonine/homoserine efflux transporter RhtA</fullName>
    </submittedName>
</protein>
<reference evidence="9 10" key="1">
    <citation type="submission" date="2017-11" db="EMBL/GenBank/DDBJ databases">
        <title>Genomic Encyclopedia of Archaeal and Bacterial Type Strains, Phase II (KMG-II): From Individual Species to Whole Genera.</title>
        <authorList>
            <person name="Goeker M."/>
        </authorList>
    </citation>
    <scope>NUCLEOTIDE SEQUENCE [LARGE SCALE GENOMIC DNA]</scope>
    <source>
        <strain evidence="9 10">DSM 27393</strain>
    </source>
</reference>
<dbReference type="InterPro" id="IPR000620">
    <property type="entry name" value="EamA_dom"/>
</dbReference>
<feature type="transmembrane region" description="Helical" evidence="7">
    <location>
        <begin position="173"/>
        <end position="193"/>
    </location>
</feature>
<evidence type="ECO:0000256" key="2">
    <source>
        <dbReference type="ARBA" id="ARBA00007362"/>
    </source>
</evidence>
<keyword evidence="10" id="KW-1185">Reference proteome</keyword>
<evidence type="ECO:0000256" key="3">
    <source>
        <dbReference type="ARBA" id="ARBA00022692"/>
    </source>
</evidence>